<dbReference type="EMBL" id="VBZC01000010">
    <property type="protein sequence ID" value="TLS46027.1"/>
    <property type="molecule type" value="Genomic_DNA"/>
</dbReference>
<name>A0A5R9FQ26_9ACTN</name>
<organism evidence="2 3">
    <name type="scientific">Streptomyces montanus</name>
    <dbReference type="NCBI Taxonomy" id="2580423"/>
    <lineage>
        <taxon>Bacteria</taxon>
        <taxon>Bacillati</taxon>
        <taxon>Actinomycetota</taxon>
        <taxon>Actinomycetes</taxon>
        <taxon>Kitasatosporales</taxon>
        <taxon>Streptomycetaceae</taxon>
        <taxon>Streptomyces</taxon>
    </lineage>
</organism>
<reference evidence="2 3" key="1">
    <citation type="submission" date="2019-05" db="EMBL/GenBank/DDBJ databases">
        <title>Streptomyces sp. NEAU-C151, a novel actinomycete isolated from soil.</title>
        <authorList>
            <person name="Han L."/>
            <person name="Jiang H."/>
        </authorList>
    </citation>
    <scope>NUCLEOTIDE SEQUENCE [LARGE SCALE GENOMIC DNA]</scope>
    <source>
        <strain evidence="2 3">NEAU-C151</strain>
    </source>
</reference>
<dbReference type="GO" id="GO:0016887">
    <property type="term" value="F:ATP hydrolysis activity"/>
    <property type="evidence" value="ECO:0007669"/>
    <property type="project" value="InterPro"/>
</dbReference>
<dbReference type="Proteomes" id="UP000305906">
    <property type="component" value="Unassembled WGS sequence"/>
</dbReference>
<feature type="domain" description="AAA+ ATPase" evidence="1">
    <location>
        <begin position="17"/>
        <end position="169"/>
    </location>
</feature>
<evidence type="ECO:0000313" key="2">
    <source>
        <dbReference type="EMBL" id="TLS46027.1"/>
    </source>
</evidence>
<dbReference type="RefSeq" id="WP_138044894.1">
    <property type="nucleotide sequence ID" value="NZ_VBZC01000010.1"/>
</dbReference>
<gene>
    <name evidence="2" type="ORF">FE633_10750</name>
</gene>
<dbReference type="Gene3D" id="3.40.50.300">
    <property type="entry name" value="P-loop containing nucleotide triphosphate hydrolases"/>
    <property type="match status" value="1"/>
</dbReference>
<dbReference type="InterPro" id="IPR027417">
    <property type="entry name" value="P-loop_NTPase"/>
</dbReference>
<sequence>MKFNDTLTTLIKQSLEVDATPALMGEPGIGKSSFVEDLAYSMGTQAFTLPCNQLADKADLTGARLVPYTKDDGTQSYKQVFYPHQVIQECIDYAEKNPREWPILFLDEINRTTSDVTSGALTLVTLRRMGYVELPKNVRIVVAGNDRGNVTSLDEASLSRFAIFHVEPDAATLMSVLGDNMNPWVKTVLTQYPGLIFQKSTPEAIVADGQDDDDDNGNVTMADLFDGGEEMNQLTTPRTIDNLSKWLNAADPQQLAQYLATPIQIGDRETSLLNEAIEAYVGDTMFTTQLVATISQDLANNAGGVQQNRVNVPKPNCYQSLKAAATMTDMAAVIATLTDNEKSGSLLYALKESEDNARLIEQLAQAITQIEPEHTRTLIEMVTSQQIDRQNLEAFMEIDAPIVNQAKPVLSAFL</sequence>
<dbReference type="AlphaFoldDB" id="A0A5R9FQ26"/>
<evidence type="ECO:0000259" key="1">
    <source>
        <dbReference type="SMART" id="SM00382"/>
    </source>
</evidence>
<comment type="caution">
    <text evidence="2">The sequence shown here is derived from an EMBL/GenBank/DDBJ whole genome shotgun (WGS) entry which is preliminary data.</text>
</comment>
<dbReference type="InterPro" id="IPR003593">
    <property type="entry name" value="AAA+_ATPase"/>
</dbReference>
<proteinExistence type="predicted"/>
<keyword evidence="3" id="KW-1185">Reference proteome</keyword>
<dbReference type="GO" id="GO:0005524">
    <property type="term" value="F:ATP binding"/>
    <property type="evidence" value="ECO:0007669"/>
    <property type="project" value="InterPro"/>
</dbReference>
<accession>A0A5R9FQ26</accession>
<dbReference type="SUPFAM" id="SSF52540">
    <property type="entry name" value="P-loop containing nucleoside triphosphate hydrolases"/>
    <property type="match status" value="1"/>
</dbReference>
<protein>
    <submittedName>
        <fullName evidence="2">AAA family ATPase</fullName>
    </submittedName>
</protein>
<dbReference type="Pfam" id="PF07728">
    <property type="entry name" value="AAA_5"/>
    <property type="match status" value="1"/>
</dbReference>
<dbReference type="InterPro" id="IPR011704">
    <property type="entry name" value="ATPase_dyneun-rel_AAA"/>
</dbReference>
<evidence type="ECO:0000313" key="3">
    <source>
        <dbReference type="Proteomes" id="UP000305906"/>
    </source>
</evidence>
<dbReference type="SMART" id="SM00382">
    <property type="entry name" value="AAA"/>
    <property type="match status" value="1"/>
</dbReference>